<dbReference type="GO" id="GO:0042371">
    <property type="term" value="P:vitamin K biosynthetic process"/>
    <property type="evidence" value="ECO:0007669"/>
    <property type="project" value="TreeGrafter"/>
</dbReference>
<evidence type="ECO:0000313" key="10">
    <source>
        <dbReference type="EMBL" id="SHJ49025.1"/>
    </source>
</evidence>
<dbReference type="InterPro" id="IPR026046">
    <property type="entry name" value="UBIAD1"/>
</dbReference>
<dbReference type="PANTHER" id="PTHR13929:SF0">
    <property type="entry name" value="UBIA PRENYLTRANSFERASE DOMAIN-CONTAINING PROTEIN 1"/>
    <property type="match status" value="1"/>
</dbReference>
<dbReference type="AlphaFoldDB" id="A0A1M6JQI0"/>
<dbReference type="GO" id="GO:0009234">
    <property type="term" value="P:menaquinone biosynthetic process"/>
    <property type="evidence" value="ECO:0007669"/>
    <property type="project" value="UniProtKB-UniRule"/>
</dbReference>
<dbReference type="EMBL" id="FRAF01000001">
    <property type="protein sequence ID" value="SHJ49025.1"/>
    <property type="molecule type" value="Genomic_DNA"/>
</dbReference>
<reference evidence="11" key="1">
    <citation type="submission" date="2016-11" db="EMBL/GenBank/DDBJ databases">
        <authorList>
            <person name="Varghese N."/>
            <person name="Submissions S."/>
        </authorList>
    </citation>
    <scope>NUCLEOTIDE SEQUENCE [LARGE SCALE GENOMIC DNA]</scope>
    <source>
        <strain evidence="11">USBA-503</strain>
    </source>
</reference>
<protein>
    <recommendedName>
        <fullName evidence="8 9">1,4-dihydroxy-2-naphthoate octaprenyltransferase</fullName>
        <shortName evidence="8">DHNA-octaprenyltransferase</shortName>
        <ecNumber evidence="8 9">2.5.1.74</ecNumber>
    </recommendedName>
</protein>
<feature type="transmembrane region" description="Helical" evidence="8">
    <location>
        <begin position="171"/>
        <end position="191"/>
    </location>
</feature>
<organism evidence="10 11">
    <name type="scientific">Alicyclobacillus tolerans</name>
    <dbReference type="NCBI Taxonomy" id="90970"/>
    <lineage>
        <taxon>Bacteria</taxon>
        <taxon>Bacillati</taxon>
        <taxon>Bacillota</taxon>
        <taxon>Bacilli</taxon>
        <taxon>Bacillales</taxon>
        <taxon>Alicyclobacillaceae</taxon>
        <taxon>Alicyclobacillus</taxon>
    </lineage>
</organism>
<feature type="transmembrane region" description="Helical" evidence="8">
    <location>
        <begin position="145"/>
        <end position="165"/>
    </location>
</feature>
<gene>
    <name evidence="8" type="primary">menA</name>
    <name evidence="10" type="ORF">SAMN05443507_10124</name>
</gene>
<keyword evidence="11" id="KW-1185">Reference proteome</keyword>
<dbReference type="UniPathway" id="UPA00079">
    <property type="reaction ID" value="UER00168"/>
</dbReference>
<dbReference type="PIRSF" id="PIRSF005355">
    <property type="entry name" value="UBIAD1"/>
    <property type="match status" value="1"/>
</dbReference>
<dbReference type="HAMAP" id="MF_01937">
    <property type="entry name" value="MenA_1"/>
    <property type="match status" value="1"/>
</dbReference>
<feature type="transmembrane region" description="Helical" evidence="8">
    <location>
        <begin position="92"/>
        <end position="111"/>
    </location>
</feature>
<comment type="catalytic activity">
    <reaction evidence="8">
        <text>an all-trans-polyprenyl diphosphate + 1,4-dihydroxy-2-naphthoate + H(+) = a 2-demethylmenaquinol + CO2 + diphosphate</text>
        <dbReference type="Rhea" id="RHEA:26478"/>
        <dbReference type="Rhea" id="RHEA-COMP:9563"/>
        <dbReference type="Rhea" id="RHEA-COMP:9564"/>
        <dbReference type="ChEBI" id="CHEBI:11173"/>
        <dbReference type="ChEBI" id="CHEBI:15378"/>
        <dbReference type="ChEBI" id="CHEBI:16526"/>
        <dbReference type="ChEBI" id="CHEBI:33019"/>
        <dbReference type="ChEBI" id="CHEBI:55437"/>
        <dbReference type="ChEBI" id="CHEBI:58914"/>
        <dbReference type="EC" id="2.5.1.74"/>
    </reaction>
</comment>
<evidence type="ECO:0000256" key="6">
    <source>
        <dbReference type="ARBA" id="ARBA00022989"/>
    </source>
</evidence>
<dbReference type="GO" id="GO:0046428">
    <property type="term" value="F:1,4-dihydroxy-2-naphthoate polyprenyltransferase activity"/>
    <property type="evidence" value="ECO:0007669"/>
    <property type="project" value="UniProtKB-UniRule"/>
</dbReference>
<evidence type="ECO:0000256" key="5">
    <source>
        <dbReference type="ARBA" id="ARBA00022692"/>
    </source>
</evidence>
<keyword evidence="7 8" id="KW-0472">Membrane</keyword>
<accession>A0A1M6JQI0</accession>
<keyword evidence="3 8" id="KW-1003">Cell membrane</keyword>
<evidence type="ECO:0000256" key="3">
    <source>
        <dbReference type="ARBA" id="ARBA00022475"/>
    </source>
</evidence>
<comment type="subcellular location">
    <subcellularLocation>
        <location evidence="8">Cell membrane</location>
        <topology evidence="8">Multi-pass membrane protein</topology>
    </subcellularLocation>
    <subcellularLocation>
        <location evidence="1">Membrane</location>
        <topology evidence="1">Multi-pass membrane protein</topology>
    </subcellularLocation>
</comment>
<dbReference type="NCBIfam" id="TIGR00751">
    <property type="entry name" value="menA"/>
    <property type="match status" value="1"/>
</dbReference>
<dbReference type="GO" id="GO:0005886">
    <property type="term" value="C:plasma membrane"/>
    <property type="evidence" value="ECO:0007669"/>
    <property type="project" value="UniProtKB-SubCell"/>
</dbReference>
<dbReference type="CDD" id="cd13962">
    <property type="entry name" value="PT_UbiA_UBIAD1"/>
    <property type="match status" value="1"/>
</dbReference>
<evidence type="ECO:0000256" key="9">
    <source>
        <dbReference type="NCBIfam" id="TIGR00751"/>
    </source>
</evidence>
<evidence type="ECO:0000256" key="7">
    <source>
        <dbReference type="ARBA" id="ARBA00023136"/>
    </source>
</evidence>
<keyword evidence="5 8" id="KW-0812">Transmembrane</keyword>
<dbReference type="OrthoDB" id="9767568at2"/>
<feature type="transmembrane region" description="Helical" evidence="8">
    <location>
        <begin position="40"/>
        <end position="61"/>
    </location>
</feature>
<dbReference type="Proteomes" id="UP000184016">
    <property type="component" value="Unassembled WGS sequence"/>
</dbReference>
<keyword evidence="2 8" id="KW-0474">Menaquinone biosynthesis</keyword>
<feature type="transmembrane region" description="Helical" evidence="8">
    <location>
        <begin position="12"/>
        <end position="34"/>
    </location>
</feature>
<keyword evidence="4 8" id="KW-0808">Transferase</keyword>
<evidence type="ECO:0000313" key="11">
    <source>
        <dbReference type="Proteomes" id="UP000184016"/>
    </source>
</evidence>
<sequence>MLTRERLGVWWRLFRPFTLTASIVPVIVGSGLAWTHHSAHLGLFFAMLIASMLIQSATNMFNEYFDYKRGLDDEHMVGIAGTIVRDGIDARIVLACGWGSILLALLLGVYICASTSWWLAIVGILCIAVGYFYSGGPKPLSYTPFGEIAAAIAMGPTIVLIAYYIQTSSISWRASVASIPIGLLIGAILLANNIRDMDQDKVGGRKTIAILLGRERGRLLFGSVFLVTYLLVLLLVILNQLTPWTLVVLLTVPSAYAVTRLYFKFTEPAKLHAAVKGTANLLFRFGVLMFAGMLVANLHL</sequence>
<feature type="transmembrane region" description="Helical" evidence="8">
    <location>
        <begin position="275"/>
        <end position="296"/>
    </location>
</feature>
<feature type="transmembrane region" description="Helical" evidence="8">
    <location>
        <begin position="117"/>
        <end position="133"/>
    </location>
</feature>
<keyword evidence="6 8" id="KW-1133">Transmembrane helix</keyword>
<feature type="transmembrane region" description="Helical" evidence="8">
    <location>
        <begin position="219"/>
        <end position="238"/>
    </location>
</feature>
<comment type="similarity">
    <text evidence="8">Belongs to the MenA family. Type 1 subfamily.</text>
</comment>
<feature type="transmembrane region" description="Helical" evidence="8">
    <location>
        <begin position="244"/>
        <end position="263"/>
    </location>
</feature>
<dbReference type="RefSeq" id="WP_083573944.1">
    <property type="nucleotide sequence ID" value="NZ_FRAF01000001.1"/>
</dbReference>
<dbReference type="Gene3D" id="1.10.357.140">
    <property type="entry name" value="UbiA prenyltransferase"/>
    <property type="match status" value="1"/>
</dbReference>
<dbReference type="Pfam" id="PF01040">
    <property type="entry name" value="UbiA"/>
    <property type="match status" value="1"/>
</dbReference>
<dbReference type="STRING" id="1830138.SAMN05443507_10124"/>
<comment type="function">
    <text evidence="8">Conversion of 1,4-dihydroxy-2-naphthoate (DHNA) to demethylmenaquinone (DMK).</text>
</comment>
<proteinExistence type="inferred from homology"/>
<evidence type="ECO:0000256" key="1">
    <source>
        <dbReference type="ARBA" id="ARBA00004141"/>
    </source>
</evidence>
<dbReference type="PANTHER" id="PTHR13929">
    <property type="entry name" value="1,4-DIHYDROXY-2-NAPHTHOATE OCTAPRENYLTRANSFERASE"/>
    <property type="match status" value="1"/>
</dbReference>
<dbReference type="InterPro" id="IPR000537">
    <property type="entry name" value="UbiA_prenyltransferase"/>
</dbReference>
<dbReference type="InterPro" id="IPR004657">
    <property type="entry name" value="MenA"/>
</dbReference>
<dbReference type="Gene3D" id="1.20.120.1780">
    <property type="entry name" value="UbiA prenyltransferase"/>
    <property type="match status" value="1"/>
</dbReference>
<evidence type="ECO:0000256" key="2">
    <source>
        <dbReference type="ARBA" id="ARBA00022428"/>
    </source>
</evidence>
<comment type="pathway">
    <text evidence="8">Quinol/quinone metabolism; menaquinone biosynthesis; menaquinol from 1,4-dihydroxy-2-naphthoate: step 1/2.</text>
</comment>
<dbReference type="InterPro" id="IPR044878">
    <property type="entry name" value="UbiA_sf"/>
</dbReference>
<evidence type="ECO:0000256" key="4">
    <source>
        <dbReference type="ARBA" id="ARBA00022679"/>
    </source>
</evidence>
<dbReference type="EC" id="2.5.1.74" evidence="8 9"/>
<evidence type="ECO:0000256" key="8">
    <source>
        <dbReference type="HAMAP-Rule" id="MF_01937"/>
    </source>
</evidence>
<name>A0A1M6JQI0_9BACL</name>
<dbReference type="NCBIfam" id="NF004749">
    <property type="entry name" value="PRK06080.1-1"/>
    <property type="match status" value="1"/>
</dbReference>